<dbReference type="Proteomes" id="UP000232412">
    <property type="component" value="Unassembled WGS sequence"/>
</dbReference>
<evidence type="ECO:0000313" key="1">
    <source>
        <dbReference type="EMBL" id="SHO47807.1"/>
    </source>
</evidence>
<gene>
    <name evidence="1" type="ORF">NSIN_40235</name>
</gene>
<dbReference type="AlphaFoldDB" id="A0A2H1EIR6"/>
<name>A0A2H1EIR6_9ARCH</name>
<sequence length="71" mass="8166">MTNISQNENHYKAANQVIKKLEFLSHIDRYISNAHNRGNKQAETTLRILKAVQQRHTDLMKDFLIAEASAS</sequence>
<dbReference type="EMBL" id="FRFC01000005">
    <property type="protein sequence ID" value="SHO47807.1"/>
    <property type="molecule type" value="Genomic_DNA"/>
</dbReference>
<proteinExistence type="predicted"/>
<protein>
    <submittedName>
        <fullName evidence="1">Uncharacterized protein</fullName>
    </submittedName>
</protein>
<keyword evidence="2" id="KW-1185">Reference proteome</keyword>
<organism evidence="1 2">
    <name type="scientific">Nitrosotalea sinensis</name>
    <dbReference type="NCBI Taxonomy" id="1499975"/>
    <lineage>
        <taxon>Archaea</taxon>
        <taxon>Nitrososphaerota</taxon>
        <taxon>Nitrososphaeria</taxon>
        <taxon>Nitrosotaleales</taxon>
        <taxon>Nitrosotaleaceae</taxon>
        <taxon>Nitrosotalea</taxon>
    </lineage>
</organism>
<accession>A0A2H1EIR6</accession>
<reference evidence="2" key="1">
    <citation type="submission" date="2016-12" db="EMBL/GenBank/DDBJ databases">
        <authorList>
            <person name="Herbold C."/>
        </authorList>
    </citation>
    <scope>NUCLEOTIDE SEQUENCE [LARGE SCALE GENOMIC DNA]</scope>
</reference>
<evidence type="ECO:0000313" key="2">
    <source>
        <dbReference type="Proteomes" id="UP000232412"/>
    </source>
</evidence>
<dbReference type="OrthoDB" id="380352at2157"/>
<dbReference type="RefSeq" id="WP_101010826.1">
    <property type="nucleotide sequence ID" value="NZ_FRFC01000005.1"/>
</dbReference>